<dbReference type="GO" id="GO:0051455">
    <property type="term" value="P:spindle attachment to meiosis I kinetochore"/>
    <property type="evidence" value="ECO:0007669"/>
    <property type="project" value="TreeGrafter"/>
</dbReference>
<name>A0A8H4QQ92_9AGAR</name>
<feature type="region of interest" description="Disordered" evidence="7">
    <location>
        <begin position="602"/>
        <end position="623"/>
    </location>
</feature>
<dbReference type="InterPro" id="IPR025974">
    <property type="entry name" value="Mif2/CENP-C_cupin"/>
</dbReference>
<proteinExistence type="inferred from homology"/>
<comment type="similarity">
    <text evidence="2">Belongs to the CENP-C/MIF2 family.</text>
</comment>
<keyword evidence="3" id="KW-0238">DNA-binding</keyword>
<feature type="compositionally biased region" description="Basic residues" evidence="7">
    <location>
        <begin position="326"/>
        <end position="341"/>
    </location>
</feature>
<feature type="compositionally biased region" description="Polar residues" evidence="7">
    <location>
        <begin position="610"/>
        <end position="621"/>
    </location>
</feature>
<feature type="compositionally biased region" description="Basic and acidic residues" evidence="7">
    <location>
        <begin position="256"/>
        <end position="286"/>
    </location>
</feature>
<evidence type="ECO:0000256" key="7">
    <source>
        <dbReference type="SAM" id="MobiDB-lite"/>
    </source>
</evidence>
<dbReference type="AlphaFoldDB" id="A0A8H4QQ92"/>
<dbReference type="Gene3D" id="2.60.120.10">
    <property type="entry name" value="Jelly Rolls"/>
    <property type="match status" value="1"/>
</dbReference>
<feature type="region of interest" description="Disordered" evidence="7">
    <location>
        <begin position="406"/>
        <end position="440"/>
    </location>
</feature>
<evidence type="ECO:0000256" key="6">
    <source>
        <dbReference type="ARBA" id="ARBA00075033"/>
    </source>
</evidence>
<comment type="caution">
    <text evidence="9">The sequence shown here is derived from an EMBL/GenBank/DDBJ whole genome shotgun (WGS) entry which is preliminary data.</text>
</comment>
<feature type="compositionally biased region" description="Polar residues" evidence="7">
    <location>
        <begin position="207"/>
        <end position="218"/>
    </location>
</feature>
<dbReference type="GO" id="GO:0000776">
    <property type="term" value="C:kinetochore"/>
    <property type="evidence" value="ECO:0007669"/>
    <property type="project" value="InterPro"/>
</dbReference>
<dbReference type="CDD" id="cd06993">
    <property type="entry name" value="cupin_CENP-C_C"/>
    <property type="match status" value="1"/>
</dbReference>
<dbReference type="InterPro" id="IPR028386">
    <property type="entry name" value="CENP-C/Mif2/cnp3"/>
</dbReference>
<sequence>MPSSARKSSLGGAARRGLQKAHIPYRGDNPEVGKKTGIAVQHVERKSDGFEPFEELLQQAPSPPRRKKKSVGPPDRRYDDYDDDDGEQSMQLDSPDFRQLMNIRPPSTPSTAGRHRSSIRPVARTSDVDFDQIPSPRPLSSQQRSARNGAAGPSSLRKSFAPQGSPSASESDNEPAGDYSMANYDDTMDQSGFDDYGAQEDTERTPRQSNYSVQSNFSRIEEEEDEEEEEEEEEQEPEEEQPPREESTPISPPPSRSEKPSSRHEKPLSRAEKPISRNDRNKKSSRQETPPYQEEQVEDEIAKGLEDVDMADSAEESEQEPQPPAKKVKGKPPSPAKKKPGPKTATRNKKENREPREGVRRSRRPHIAPLEYWRGEKLVYGRSNNMSGPVLVPPIKEVLRIPKEIPAPLGSKGAKRKRASTRPRSRSRTVAEPDSDYVIPPALPVVNPEEGWDDGTTSQCTVLHYTTKEEVERRIAWTAKMVSPRMSADHNWSFDKIFGDDDFIAAGQLVIPPGCRKPSKAAKDNTYVFYVIEGAINLKIHETSMVLCTGGMFLVPRGNNYLIENICNRDAKLFFTQARKVSMSPEEEAAKRAELAEIQRRRSMMRSSSAGVPTRSTSANVNGRAVSFGNTSARMVE</sequence>
<keyword evidence="10" id="KW-1185">Reference proteome</keyword>
<dbReference type="FunFam" id="2.60.120.10:FF:000033">
    <property type="entry name" value="Centromere protein C 1"/>
    <property type="match status" value="1"/>
</dbReference>
<dbReference type="PANTHER" id="PTHR16684:SF11">
    <property type="entry name" value="CENTROMERE PROTEIN C"/>
    <property type="match status" value="1"/>
</dbReference>
<dbReference type="GO" id="GO:0019237">
    <property type="term" value="F:centromeric DNA binding"/>
    <property type="evidence" value="ECO:0007669"/>
    <property type="project" value="InterPro"/>
</dbReference>
<evidence type="ECO:0000313" key="9">
    <source>
        <dbReference type="EMBL" id="KAF4615347.1"/>
    </source>
</evidence>
<dbReference type="Pfam" id="PF11699">
    <property type="entry name" value="CENP-C_C"/>
    <property type="match status" value="1"/>
</dbReference>
<comment type="subcellular location">
    <subcellularLocation>
        <location evidence="1">Nucleus</location>
    </subcellularLocation>
</comment>
<dbReference type="Proteomes" id="UP000521872">
    <property type="component" value="Unassembled WGS sequence"/>
</dbReference>
<evidence type="ECO:0000256" key="1">
    <source>
        <dbReference type="ARBA" id="ARBA00004123"/>
    </source>
</evidence>
<protein>
    <recommendedName>
        <fullName evidence="6">CENP-C homolog</fullName>
    </recommendedName>
</protein>
<feature type="compositionally biased region" description="Low complexity" evidence="7">
    <location>
        <begin position="132"/>
        <end position="147"/>
    </location>
</feature>
<feature type="compositionally biased region" description="Basic and acidic residues" evidence="7">
    <location>
        <begin position="348"/>
        <end position="360"/>
    </location>
</feature>
<dbReference type="GO" id="GO:0051382">
    <property type="term" value="P:kinetochore assembly"/>
    <property type="evidence" value="ECO:0007669"/>
    <property type="project" value="InterPro"/>
</dbReference>
<dbReference type="PANTHER" id="PTHR16684">
    <property type="entry name" value="CENTROMERE PROTEIN C"/>
    <property type="match status" value="1"/>
</dbReference>
<evidence type="ECO:0000313" key="10">
    <source>
        <dbReference type="Proteomes" id="UP000521872"/>
    </source>
</evidence>
<feature type="compositionally biased region" description="Acidic residues" evidence="7">
    <location>
        <begin position="221"/>
        <end position="240"/>
    </location>
</feature>
<dbReference type="GO" id="GO:0005634">
    <property type="term" value="C:nucleus"/>
    <property type="evidence" value="ECO:0007669"/>
    <property type="project" value="UniProtKB-SubCell"/>
</dbReference>
<evidence type="ECO:0000256" key="2">
    <source>
        <dbReference type="ARBA" id="ARBA00010291"/>
    </source>
</evidence>
<feature type="domain" description="Mif2/CENP-C cupin" evidence="8">
    <location>
        <begin position="493"/>
        <end position="577"/>
    </location>
</feature>
<gene>
    <name evidence="9" type="ORF">D9613_002538</name>
</gene>
<evidence type="ECO:0000256" key="5">
    <source>
        <dbReference type="ARBA" id="ARBA00057947"/>
    </source>
</evidence>
<comment type="function">
    <text evidence="5">Component of the kinetochore, a multiprotein complex that assembles on centromeric DNA and attaches chromosomes to spindle microtubules, mediating chromosome segregation and sister chromatid segregation during meiosis and mitosis. Component of the inner kinetochore constitutive centromere-associated network (CCAN), which serves as a structural platform for outer kinetochore assembly.</text>
</comment>
<dbReference type="GO" id="GO:0051315">
    <property type="term" value="P:attachment of mitotic spindle microtubules to kinetochore"/>
    <property type="evidence" value="ECO:0007669"/>
    <property type="project" value="TreeGrafter"/>
</dbReference>
<reference evidence="9 10" key="1">
    <citation type="submission" date="2019-12" db="EMBL/GenBank/DDBJ databases">
        <authorList>
            <person name="Floudas D."/>
            <person name="Bentzer J."/>
            <person name="Ahren D."/>
            <person name="Johansson T."/>
            <person name="Persson P."/>
            <person name="Tunlid A."/>
        </authorList>
    </citation>
    <scope>NUCLEOTIDE SEQUENCE [LARGE SCALE GENOMIC DNA]</scope>
    <source>
        <strain evidence="9 10">CBS 102.39</strain>
    </source>
</reference>
<feature type="region of interest" description="Disordered" evidence="7">
    <location>
        <begin position="1"/>
        <end position="363"/>
    </location>
</feature>
<keyword evidence="4" id="KW-0539">Nucleus</keyword>
<evidence type="ECO:0000256" key="3">
    <source>
        <dbReference type="ARBA" id="ARBA00023125"/>
    </source>
</evidence>
<feature type="compositionally biased region" description="Acidic residues" evidence="7">
    <location>
        <begin position="307"/>
        <end position="319"/>
    </location>
</feature>
<dbReference type="SUPFAM" id="SSF51182">
    <property type="entry name" value="RmlC-like cupins"/>
    <property type="match status" value="1"/>
</dbReference>
<accession>A0A8H4QQ92</accession>
<dbReference type="InterPro" id="IPR011051">
    <property type="entry name" value="RmlC_Cupin_sf"/>
</dbReference>
<dbReference type="EMBL" id="JAACJL010000044">
    <property type="protein sequence ID" value="KAF4615347.1"/>
    <property type="molecule type" value="Genomic_DNA"/>
</dbReference>
<evidence type="ECO:0000256" key="4">
    <source>
        <dbReference type="ARBA" id="ARBA00023242"/>
    </source>
</evidence>
<organism evidence="9 10">
    <name type="scientific">Agrocybe pediades</name>
    <dbReference type="NCBI Taxonomy" id="84607"/>
    <lineage>
        <taxon>Eukaryota</taxon>
        <taxon>Fungi</taxon>
        <taxon>Dikarya</taxon>
        <taxon>Basidiomycota</taxon>
        <taxon>Agaricomycotina</taxon>
        <taxon>Agaricomycetes</taxon>
        <taxon>Agaricomycetidae</taxon>
        <taxon>Agaricales</taxon>
        <taxon>Agaricineae</taxon>
        <taxon>Strophariaceae</taxon>
        <taxon>Agrocybe</taxon>
    </lineage>
</organism>
<dbReference type="InterPro" id="IPR014710">
    <property type="entry name" value="RmlC-like_jellyroll"/>
</dbReference>
<feature type="compositionally biased region" description="Basic residues" evidence="7">
    <location>
        <begin position="413"/>
        <end position="427"/>
    </location>
</feature>
<evidence type="ECO:0000259" key="8">
    <source>
        <dbReference type="Pfam" id="PF11699"/>
    </source>
</evidence>